<feature type="region of interest" description="Disordered" evidence="3">
    <location>
        <begin position="240"/>
        <end position="264"/>
    </location>
</feature>
<evidence type="ECO:0000313" key="7">
    <source>
        <dbReference type="Proteomes" id="UP000706039"/>
    </source>
</evidence>
<proteinExistence type="inferred from homology"/>
<dbReference type="InterPro" id="IPR011249">
    <property type="entry name" value="Metalloenz_LuxS/M16"/>
</dbReference>
<sequence length="890" mass="96689">MALIRSGLFLISLAIVPIPHLQAQPVSNSAMVEGSEFRFGTLPNGMRYIIERTANPETVVMLAVNAGDLDQEADQGAAAHVIEHIGLQFGAAHDASLLNLLVAKGQIKIRNGSTGMRGTDYWLQLPREAAATPEDVIRVVSDWLTGAPIDEASVQRERVNVGSEHSRVDSALTGQNEVIRQAFGSRIAEARLMELRGVQQMSAASVRRFYEKWYRPDLATIIVSGEIDISEWIPAVESLGSLPNPSGPSPRGREGRRSERSPGLAMGMAPRYLAVERDDESPAVRVAILPRSLQGSLVDEPRLNIRKALLHRLALQAAGSMGFALEEPHLPDIYQKSISMSFELNGDTERGNGFAGARTAMGNAIRNLRTVQKFGVSEVILAQARRSVLKQVNEEFKNPVARVREYKDMAQIGAISRLPSGKEAKSVIDTISLSEVNNYLRKAIRFDRDFDIAVTGPRGALTPELKSALMSARSSGMKADIRRPEAQPRLDSIAEPAGSEDQARVGPATVDQQGIGVLDLPSGQRVILKHVDSGALVASAGSITSNEDLLSTANPPLYSISDAFIARPERLDEMQYREFLNREGLASEISLSADRTILTISGRSDSADSLFQAVRVVLKSAQSGTGVNFLQSYGGTPAGARFDYRSGFREAIALSADSSEMLGKGFKRFSPQTILITGDFEIVDAIALTTKYLSDIAPAMPKTSPTSLPKLSYDDGLSAKKWVDGRKITRLFTIATEDKQDIYANSRLVAQILNDRLFDLLRNNGVYTGASVNWRVWPAAAGRGEALVDVRISYLVGDASPPGLSDLVDQEIDSLQKGNFSLGDFDGARRKVAEVIATSAKIPSQANELAMPILLNGGEPRAAFTLEHSLLEKANFERVKKMAESLFNRD</sequence>
<feature type="signal peptide" evidence="4">
    <location>
        <begin position="1"/>
        <end position="23"/>
    </location>
</feature>
<organism evidence="6 7">
    <name type="scientific">Sphingomonas colocasiae</name>
    <dbReference type="NCBI Taxonomy" id="1848973"/>
    <lineage>
        <taxon>Bacteria</taxon>
        <taxon>Pseudomonadati</taxon>
        <taxon>Pseudomonadota</taxon>
        <taxon>Alphaproteobacteria</taxon>
        <taxon>Sphingomonadales</taxon>
        <taxon>Sphingomonadaceae</taxon>
        <taxon>Sphingomonas</taxon>
    </lineage>
</organism>
<dbReference type="SUPFAM" id="SSF63411">
    <property type="entry name" value="LuxS/MPP-like metallohydrolase"/>
    <property type="match status" value="1"/>
</dbReference>
<comment type="similarity">
    <text evidence="1">Belongs to the peptidase M16 family.</text>
</comment>
<gene>
    <name evidence="6" type="ORF">K7G82_02100</name>
</gene>
<dbReference type="PANTHER" id="PTHR11851:SF49">
    <property type="entry name" value="MITOCHONDRIAL-PROCESSING PEPTIDASE SUBUNIT ALPHA"/>
    <property type="match status" value="1"/>
</dbReference>
<dbReference type="InterPro" id="IPR050361">
    <property type="entry name" value="MPP/UQCRC_Complex"/>
</dbReference>
<evidence type="ECO:0000256" key="3">
    <source>
        <dbReference type="SAM" id="MobiDB-lite"/>
    </source>
</evidence>
<keyword evidence="2" id="KW-0378">Hydrolase</keyword>
<dbReference type="Gene3D" id="3.30.830.10">
    <property type="entry name" value="Metalloenzyme, LuxS/M16 peptidase-like"/>
    <property type="match status" value="2"/>
</dbReference>
<protein>
    <recommendedName>
        <fullName evidence="5">Peptidase M16 C-terminal domain-containing protein</fullName>
    </recommendedName>
</protein>
<keyword evidence="7" id="KW-1185">Reference proteome</keyword>
<evidence type="ECO:0000256" key="4">
    <source>
        <dbReference type="SAM" id="SignalP"/>
    </source>
</evidence>
<evidence type="ECO:0000256" key="2">
    <source>
        <dbReference type="ARBA" id="ARBA00023049"/>
    </source>
</evidence>
<dbReference type="PANTHER" id="PTHR11851">
    <property type="entry name" value="METALLOPROTEASE"/>
    <property type="match status" value="1"/>
</dbReference>
<keyword evidence="2" id="KW-0482">Metalloprotease</keyword>
<dbReference type="EMBL" id="JAINVV010000001">
    <property type="protein sequence ID" value="MBY8821065.1"/>
    <property type="molecule type" value="Genomic_DNA"/>
</dbReference>
<comment type="caution">
    <text evidence="6">The sequence shown here is derived from an EMBL/GenBank/DDBJ whole genome shotgun (WGS) entry which is preliminary data.</text>
</comment>
<reference evidence="6 7" key="1">
    <citation type="submission" date="2021-08" db="EMBL/GenBank/DDBJ databases">
        <authorList>
            <person name="Tuo L."/>
        </authorList>
    </citation>
    <scope>NUCLEOTIDE SEQUENCE [LARGE SCALE GENOMIC DNA]</scope>
    <source>
        <strain evidence="6 7">JCM 31229</strain>
    </source>
</reference>
<feature type="chain" id="PRO_5047095216" description="Peptidase M16 C-terminal domain-containing protein" evidence="4">
    <location>
        <begin position="24"/>
        <end position="890"/>
    </location>
</feature>
<feature type="domain" description="Peptidase M16 C-terminal" evidence="5">
    <location>
        <begin position="201"/>
        <end position="253"/>
    </location>
</feature>
<name>A0ABS7PID8_9SPHN</name>
<keyword evidence="2" id="KW-0645">Protease</keyword>
<evidence type="ECO:0000256" key="1">
    <source>
        <dbReference type="ARBA" id="ARBA00007261"/>
    </source>
</evidence>
<feature type="compositionally biased region" description="Basic and acidic residues" evidence="3">
    <location>
        <begin position="251"/>
        <end position="260"/>
    </location>
</feature>
<accession>A0ABS7PID8</accession>
<evidence type="ECO:0000259" key="5">
    <source>
        <dbReference type="Pfam" id="PF05193"/>
    </source>
</evidence>
<evidence type="ECO:0000313" key="6">
    <source>
        <dbReference type="EMBL" id="MBY8821065.1"/>
    </source>
</evidence>
<dbReference type="Pfam" id="PF05193">
    <property type="entry name" value="Peptidase_M16_C"/>
    <property type="match status" value="1"/>
</dbReference>
<dbReference type="Proteomes" id="UP000706039">
    <property type="component" value="Unassembled WGS sequence"/>
</dbReference>
<dbReference type="RefSeq" id="WP_222988155.1">
    <property type="nucleotide sequence ID" value="NZ_JAINVV010000001.1"/>
</dbReference>
<keyword evidence="4" id="KW-0732">Signal</keyword>
<dbReference type="InterPro" id="IPR007863">
    <property type="entry name" value="Peptidase_M16_C"/>
</dbReference>